<accession>A0A418ZXT7</accession>
<dbReference type="Pfam" id="PF07978">
    <property type="entry name" value="NIPSNAP"/>
    <property type="match status" value="1"/>
</dbReference>
<feature type="domain" description="NIPSNAP" evidence="1">
    <location>
        <begin position="4"/>
        <end position="103"/>
    </location>
</feature>
<dbReference type="EMBL" id="QZEW01000114">
    <property type="protein sequence ID" value="RJL05340.1"/>
    <property type="molecule type" value="Genomic_DNA"/>
</dbReference>
<protein>
    <submittedName>
        <fullName evidence="2">NIPSNAP family protein</fullName>
    </submittedName>
</protein>
<reference evidence="3" key="1">
    <citation type="submission" date="2018-09" db="EMBL/GenBank/DDBJ databases">
        <title>Paracoccus onubensis nov. sp. a moderate halophilic bacterium isolated from Gruta de las Maravillas (Aracena, Spain).</title>
        <authorList>
            <person name="Jurado V."/>
            <person name="Gutierrez-Patricio S."/>
            <person name="Gonzalez-Pimentel J.L."/>
            <person name="Miller A.Z."/>
            <person name="Laiz L."/>
            <person name="Saiz-Jimenez C."/>
        </authorList>
    </citation>
    <scope>NUCLEOTIDE SEQUENCE [LARGE SCALE GENOMIC DNA]</scope>
    <source>
        <strain evidence="3">DSM 26381</strain>
    </source>
</reference>
<dbReference type="AlphaFoldDB" id="A0A418ZXT7"/>
<dbReference type="InterPro" id="IPR012577">
    <property type="entry name" value="NIPSNAP"/>
</dbReference>
<dbReference type="InterPro" id="IPR011008">
    <property type="entry name" value="Dimeric_a/b-barrel"/>
</dbReference>
<gene>
    <name evidence="2" type="ORF">D3P05_19745</name>
</gene>
<evidence type="ECO:0000259" key="1">
    <source>
        <dbReference type="Pfam" id="PF07978"/>
    </source>
</evidence>
<evidence type="ECO:0000313" key="3">
    <source>
        <dbReference type="Proteomes" id="UP000283587"/>
    </source>
</evidence>
<organism evidence="2 3">
    <name type="scientific">Paracoccus siganidrum</name>
    <dbReference type="NCBI Taxonomy" id="1276757"/>
    <lineage>
        <taxon>Bacteria</taxon>
        <taxon>Pseudomonadati</taxon>
        <taxon>Pseudomonadota</taxon>
        <taxon>Alphaproteobacteria</taxon>
        <taxon>Rhodobacterales</taxon>
        <taxon>Paracoccaceae</taxon>
        <taxon>Paracoccus</taxon>
    </lineage>
</organism>
<dbReference type="OrthoDB" id="4124121at2"/>
<name>A0A418ZXT7_9RHOB</name>
<comment type="caution">
    <text evidence="2">The sequence shown here is derived from an EMBL/GenBank/DDBJ whole genome shotgun (WGS) entry which is preliminary data.</text>
</comment>
<dbReference type="RefSeq" id="WP_119900497.1">
    <property type="nucleotide sequence ID" value="NZ_QZEW01000114.1"/>
</dbReference>
<dbReference type="Gene3D" id="3.30.70.100">
    <property type="match status" value="1"/>
</dbReference>
<evidence type="ECO:0000313" key="2">
    <source>
        <dbReference type="EMBL" id="RJL05340.1"/>
    </source>
</evidence>
<keyword evidence="3" id="KW-1185">Reference proteome</keyword>
<sequence length="108" mass="12496">MIHERRVYHAAPKKVGLVAKRFADHNMPIYERLGIKVTGAWTVIVGEANDQFVYMLEWSSLEERAQKWGAFIADEEWQKIWSETDKDGALVRYASNELLQPLSLPHGR</sequence>
<dbReference type="SUPFAM" id="SSF54909">
    <property type="entry name" value="Dimeric alpha+beta barrel"/>
    <property type="match status" value="1"/>
</dbReference>
<proteinExistence type="predicted"/>
<dbReference type="Proteomes" id="UP000283587">
    <property type="component" value="Unassembled WGS sequence"/>
</dbReference>